<dbReference type="InterPro" id="IPR013324">
    <property type="entry name" value="RNA_pol_sigma_r3/r4-like"/>
</dbReference>
<organism evidence="2 3">
    <name type="scientific">Anaerovibrio lipolyticus DSM 3074</name>
    <dbReference type="NCBI Taxonomy" id="1120997"/>
    <lineage>
        <taxon>Bacteria</taxon>
        <taxon>Bacillati</taxon>
        <taxon>Bacillota</taxon>
        <taxon>Negativicutes</taxon>
        <taxon>Selenomonadales</taxon>
        <taxon>Selenomonadaceae</taxon>
        <taxon>Anaerovibrio</taxon>
    </lineage>
</organism>
<dbReference type="CDD" id="cd06171">
    <property type="entry name" value="Sigma70_r4"/>
    <property type="match status" value="1"/>
</dbReference>
<proteinExistence type="predicted"/>
<dbReference type="AlphaFoldDB" id="A0A1M6CNL4"/>
<sequence length="78" mass="9302">MRKLQLKIDKIERCIDNLPDEEKEAIILYYIEKKKYERISQDMNISYSTIRRRVVTGTRAIAVMLFGEIAARKIHFIN</sequence>
<feature type="domain" description="RNA polymerase sigma factor 70 region 4 type 2" evidence="1">
    <location>
        <begin position="9"/>
        <end position="54"/>
    </location>
</feature>
<dbReference type="Proteomes" id="UP000191240">
    <property type="component" value="Unassembled WGS sequence"/>
</dbReference>
<dbReference type="Pfam" id="PF08281">
    <property type="entry name" value="Sigma70_r4_2"/>
    <property type="match status" value="1"/>
</dbReference>
<dbReference type="GO" id="GO:0006352">
    <property type="term" value="P:DNA-templated transcription initiation"/>
    <property type="evidence" value="ECO:0007669"/>
    <property type="project" value="InterPro"/>
</dbReference>
<dbReference type="RefSeq" id="WP_080325662.1">
    <property type="nucleotide sequence ID" value="NZ_FQYW01000008.1"/>
</dbReference>
<dbReference type="InterPro" id="IPR036388">
    <property type="entry name" value="WH-like_DNA-bd_sf"/>
</dbReference>
<gene>
    <name evidence="2" type="ORF">SAMN02745671_01189</name>
</gene>
<name>A0A1M6CNL4_9FIRM</name>
<evidence type="ECO:0000313" key="3">
    <source>
        <dbReference type="Proteomes" id="UP000191240"/>
    </source>
</evidence>
<dbReference type="EMBL" id="FQYW01000008">
    <property type="protein sequence ID" value="SHI62308.1"/>
    <property type="molecule type" value="Genomic_DNA"/>
</dbReference>
<dbReference type="InterPro" id="IPR013249">
    <property type="entry name" value="RNA_pol_sigma70_r4_t2"/>
</dbReference>
<evidence type="ECO:0000259" key="1">
    <source>
        <dbReference type="Pfam" id="PF08281"/>
    </source>
</evidence>
<reference evidence="2 3" key="1">
    <citation type="submission" date="2016-11" db="EMBL/GenBank/DDBJ databases">
        <authorList>
            <person name="Jaros S."/>
            <person name="Januszkiewicz K."/>
            <person name="Wedrychowicz H."/>
        </authorList>
    </citation>
    <scope>NUCLEOTIDE SEQUENCE [LARGE SCALE GENOMIC DNA]</scope>
    <source>
        <strain evidence="2 3">DSM 3074</strain>
    </source>
</reference>
<evidence type="ECO:0000313" key="2">
    <source>
        <dbReference type="EMBL" id="SHI62308.1"/>
    </source>
</evidence>
<dbReference type="Gene3D" id="1.10.10.10">
    <property type="entry name" value="Winged helix-like DNA-binding domain superfamily/Winged helix DNA-binding domain"/>
    <property type="match status" value="1"/>
</dbReference>
<dbReference type="SUPFAM" id="SSF88659">
    <property type="entry name" value="Sigma3 and sigma4 domains of RNA polymerase sigma factors"/>
    <property type="match status" value="1"/>
</dbReference>
<dbReference type="GO" id="GO:0016987">
    <property type="term" value="F:sigma factor activity"/>
    <property type="evidence" value="ECO:0007669"/>
    <property type="project" value="InterPro"/>
</dbReference>
<dbReference type="GO" id="GO:0003677">
    <property type="term" value="F:DNA binding"/>
    <property type="evidence" value="ECO:0007669"/>
    <property type="project" value="InterPro"/>
</dbReference>
<protein>
    <submittedName>
        <fullName evidence="2">RNA polymerase sigma factor, sigma-70 family</fullName>
    </submittedName>
</protein>
<accession>A0A1M6CNL4</accession>